<feature type="region of interest" description="Disordered" evidence="3">
    <location>
        <begin position="1"/>
        <end position="73"/>
    </location>
</feature>
<dbReference type="SMART" id="SM00225">
    <property type="entry name" value="BTB"/>
    <property type="match status" value="1"/>
</dbReference>
<keyword evidence="2" id="KW-0963">Cytoplasm</keyword>
<dbReference type="GO" id="GO:0005829">
    <property type="term" value="C:cytosol"/>
    <property type="evidence" value="ECO:0007669"/>
    <property type="project" value="TreeGrafter"/>
</dbReference>
<dbReference type="SUPFAM" id="SSF54695">
    <property type="entry name" value="POZ domain"/>
    <property type="match status" value="1"/>
</dbReference>
<keyword evidence="5" id="KW-1185">Reference proteome</keyword>
<evidence type="ECO:0000256" key="2">
    <source>
        <dbReference type="ARBA" id="ARBA00022490"/>
    </source>
</evidence>
<dbReference type="InterPro" id="IPR038648">
    <property type="entry name" value="PHR_sf"/>
</dbReference>
<dbReference type="PANTHER" id="PTHR45774">
    <property type="entry name" value="BTB/POZ DOMAIN-CONTAINING"/>
    <property type="match status" value="1"/>
</dbReference>
<evidence type="ECO:0000259" key="4">
    <source>
        <dbReference type="PROSITE" id="PS50097"/>
    </source>
</evidence>
<evidence type="ECO:0000256" key="1">
    <source>
        <dbReference type="ARBA" id="ARBA00004496"/>
    </source>
</evidence>
<dbReference type="FunFam" id="3.30.710.10:FF:000037">
    <property type="entry name" value="BTB (POZ) domain containing 1"/>
    <property type="match status" value="1"/>
</dbReference>
<evidence type="ECO:0000313" key="6">
    <source>
        <dbReference type="WBParaSite" id="PgR003_g119_t01"/>
    </source>
</evidence>
<evidence type="ECO:0000313" key="7">
    <source>
        <dbReference type="WBParaSite" id="PgR003_g119_t02"/>
    </source>
</evidence>
<dbReference type="Proteomes" id="UP000887569">
    <property type="component" value="Unplaced"/>
</dbReference>
<dbReference type="FunFam" id="2.60.120.820:FF:000004">
    <property type="entry name" value="BTB/POZ domain-containing protein 2"/>
    <property type="match status" value="1"/>
</dbReference>
<feature type="region of interest" description="Disordered" evidence="3">
    <location>
        <begin position="268"/>
        <end position="310"/>
    </location>
</feature>
<feature type="domain" description="BTB" evidence="4">
    <location>
        <begin position="379"/>
        <end position="458"/>
    </location>
</feature>
<feature type="compositionally biased region" description="Low complexity" evidence="3">
    <location>
        <begin position="24"/>
        <end position="39"/>
    </location>
</feature>
<dbReference type="AlphaFoldDB" id="A0A915A998"/>
<dbReference type="WBParaSite" id="PgR003_g119_t02">
    <property type="protein sequence ID" value="PgR003_g119_t02"/>
    <property type="gene ID" value="PgR003_g119"/>
</dbReference>
<reference evidence="6 7" key="1">
    <citation type="submission" date="2022-11" db="UniProtKB">
        <authorList>
            <consortium name="WormBaseParasite"/>
        </authorList>
    </citation>
    <scope>IDENTIFICATION</scope>
</reference>
<feature type="region of interest" description="Disordered" evidence="3">
    <location>
        <begin position="87"/>
        <end position="115"/>
    </location>
</feature>
<dbReference type="Pfam" id="PF08005">
    <property type="entry name" value="PHR"/>
    <property type="match status" value="1"/>
</dbReference>
<organism evidence="5 6">
    <name type="scientific">Parascaris univalens</name>
    <name type="common">Nematode worm</name>
    <dbReference type="NCBI Taxonomy" id="6257"/>
    <lineage>
        <taxon>Eukaryota</taxon>
        <taxon>Metazoa</taxon>
        <taxon>Ecdysozoa</taxon>
        <taxon>Nematoda</taxon>
        <taxon>Chromadorea</taxon>
        <taxon>Rhabditida</taxon>
        <taxon>Spirurina</taxon>
        <taxon>Ascaridomorpha</taxon>
        <taxon>Ascaridoidea</taxon>
        <taxon>Ascarididae</taxon>
        <taxon>Parascaris</taxon>
    </lineage>
</organism>
<evidence type="ECO:0000256" key="3">
    <source>
        <dbReference type="SAM" id="MobiDB-lite"/>
    </source>
</evidence>
<dbReference type="Pfam" id="PF00651">
    <property type="entry name" value="BTB"/>
    <property type="match status" value="1"/>
</dbReference>
<dbReference type="Gene3D" id="1.25.40.420">
    <property type="match status" value="1"/>
</dbReference>
<comment type="subcellular location">
    <subcellularLocation>
        <location evidence="1">Cytoplasm</location>
    </subcellularLocation>
</comment>
<dbReference type="InterPro" id="IPR000210">
    <property type="entry name" value="BTB/POZ_dom"/>
</dbReference>
<dbReference type="InterPro" id="IPR011705">
    <property type="entry name" value="BACK"/>
</dbReference>
<feature type="compositionally biased region" description="Polar residues" evidence="3">
    <location>
        <begin position="297"/>
        <end position="310"/>
    </location>
</feature>
<dbReference type="GO" id="GO:0022008">
    <property type="term" value="P:neurogenesis"/>
    <property type="evidence" value="ECO:0007669"/>
    <property type="project" value="TreeGrafter"/>
</dbReference>
<feature type="compositionally biased region" description="Polar residues" evidence="3">
    <location>
        <begin position="50"/>
        <end position="60"/>
    </location>
</feature>
<dbReference type="WBParaSite" id="PgR003_g119_t01">
    <property type="protein sequence ID" value="PgR003_g119_t01"/>
    <property type="gene ID" value="PgR003_g119"/>
</dbReference>
<dbReference type="InterPro" id="IPR012983">
    <property type="entry name" value="PHR"/>
</dbReference>
<feature type="compositionally biased region" description="Basic residues" evidence="3">
    <location>
        <begin position="283"/>
        <end position="293"/>
    </location>
</feature>
<dbReference type="FunFam" id="1.25.40.420:FF:000004">
    <property type="entry name" value="BTB/POZ domain-containing protein 2"/>
    <property type="match status" value="1"/>
</dbReference>
<protein>
    <submittedName>
        <fullName evidence="6 7">BTB domain-containing protein</fullName>
    </submittedName>
</protein>
<dbReference type="Pfam" id="PF07707">
    <property type="entry name" value="BACK"/>
    <property type="match status" value="1"/>
</dbReference>
<dbReference type="Gene3D" id="2.60.120.820">
    <property type="entry name" value="PHR domain"/>
    <property type="match status" value="1"/>
</dbReference>
<dbReference type="GO" id="GO:0000932">
    <property type="term" value="C:P-body"/>
    <property type="evidence" value="ECO:0007669"/>
    <property type="project" value="UniProtKB-ARBA"/>
</dbReference>
<accession>A0A915A998</accession>
<dbReference type="CDD" id="cd18281">
    <property type="entry name" value="BTB_POZ_BTBD1_2"/>
    <property type="match status" value="1"/>
</dbReference>
<feature type="compositionally biased region" description="Acidic residues" evidence="3">
    <location>
        <begin position="103"/>
        <end position="113"/>
    </location>
</feature>
<dbReference type="PANTHER" id="PTHR45774:SF3">
    <property type="entry name" value="BTB (POZ) DOMAIN-CONTAINING 2B-RELATED"/>
    <property type="match status" value="1"/>
</dbReference>
<proteinExistence type="predicted"/>
<dbReference type="InterPro" id="IPR011333">
    <property type="entry name" value="SKP1/BTB/POZ_sf"/>
</dbReference>
<dbReference type="SMART" id="SM00875">
    <property type="entry name" value="BACK"/>
    <property type="match status" value="1"/>
</dbReference>
<dbReference type="CDD" id="cd18487">
    <property type="entry name" value="BACK_BTBD1_like"/>
    <property type="match status" value="1"/>
</dbReference>
<evidence type="ECO:0000313" key="5">
    <source>
        <dbReference type="Proteomes" id="UP000887569"/>
    </source>
</evidence>
<sequence>MWQGKYPEGNREPEGAAYEPSINTSTGQTTSSSSTRQTTLAYNMRGVRSFNGSDGETFHSSMEAGEQPLARQVPGREGVHYVRGNMRTANGNIPENVAHPEDNPDDGDGESEERENGYPLVADLSHLRIQNHVLRSVDEVIEQQAFNQEVIDDLNLEQRNACPANVANDDGDGRPEEEEINVVGGSLKNGSAASGNYPHNELQQQSVMSTSVADRLAAITSGSVAPSFVFSDDEAAEVMMASSTSEQGEVSVGLDDAFRANLPANILSDAGASAETPSEGRSTSRRPARHRTHALGQDQQGSSHMAKSNQPQQYPLHNAAAVGRSVNDASVSATDTSNLWDSLSSRGSGTSVAPSMGWQATKTTLKERFSFMYCNEILADVYFVVGRGDQRQRLPAHKFVLATGSAVFDAMFNGGLSRNPKELSNVASIPEIELPDVEPNAFLALLKFLYSDDVSIGPESVMTTLYTAKKYAVPAMENACVDFLKRNLGADNAFMLLTQARLFDEPQLASLCLEIIDKNTIEALNAEGFTEIDLETLCTVLKRDTLRVREAPLFMAVMRWSAEECRRRALPVNPENQRRVLGKALHMVRFPLMTIDEFAQYAAQSGILLDRELVSLFLYFTVNPKPQIGFIDVPRCCVFGKEVVVSRFQRVEGRWGYSGTPDRIKFTVDRKIYVIGFGLHGSIHGPHEYQVTIQILHCGTGKVLANNDTSFSCDGSSGTFRVLFKEPVEITPCVTYIASACLKGPDSHYGTKGLRRIVHQSPSSGVVTFQFTYAAGNNNGTSVEDGQIPEIIFCTKIS</sequence>
<name>A0A915A998_PARUN</name>
<dbReference type="Gene3D" id="3.30.710.10">
    <property type="entry name" value="Potassium Channel Kv1.1, Chain A"/>
    <property type="match status" value="1"/>
</dbReference>
<dbReference type="PROSITE" id="PS50097">
    <property type="entry name" value="BTB"/>
    <property type="match status" value="1"/>
</dbReference>